<dbReference type="Proteomes" id="UP000264217">
    <property type="component" value="Unassembled WGS sequence"/>
</dbReference>
<dbReference type="GO" id="GO:0009279">
    <property type="term" value="C:cell outer membrane"/>
    <property type="evidence" value="ECO:0007669"/>
    <property type="project" value="UniProtKB-SubCell"/>
</dbReference>
<evidence type="ECO:0000256" key="5">
    <source>
        <dbReference type="SAM" id="SignalP"/>
    </source>
</evidence>
<sequence length="1003" mass="109926">MLFTDIKPLLLKKNFMKYIYLILALTGLSFLQANAQTARPLSGTVIDSTKLTLPGSSVKIKDELGDSTVTSTDVNGKFTFPAVKGSKITLTVSSIGYEGLIKHFTLPADGKAVTLDPIVLKSAVRQLGAVTIVGVNPVVFKEDTVQYSVSAYKVRENAPIEDVIKKIPGIDVDKDGNVTAQGKQVTKVRVNGKDFFGGDVQSATKNLPADVIESVQVIDDYGDQANLTGVKTGEPNKVLNFTIRKDKNYGYFGQATAGEGRDLLPKQDGADVKNDNRYIGLLNFFKFNGDQQISVIGNLNNTNVNTFTYGSPNPGGGGNGGGGNGGGGGGRQSGGGAFRGASSGSTTSATGITNARSIGANFKDQWGKALSVYGSYSYTDNTTFTNSNVIRKLPQSTNTDKSQITSNPTNHRFNFNLEWKPDTINYLKVTPTFNYAGSNVTGKDDQISQVNGVTSLAFNSVTASTSVSPNYGLTGFYNHRFKNSKRNLNIGFSANTGRTNQFDNPIYQFTTGPSTAPANQVTYTDSKNTSYGLNGSYMEPIGKVSFIELNYAFNHNFTSSDKEADTVYATNPDRYHRYDLLSNRYEYTFTTNRFGLNYRLIEKKYNLTLGIGGQPSKLDGVNLLTNTKTSFSTFNVIPAASFNYTFSRSQALRFNYNGSSNQPSFDQLQPVIDFTNALFPVQGNPNLRPEFANNLSLRYNAFSFQTGNIFLISANYTKTDHKVVQNVVSYPAEFDAAVLAANPDLKKYQNTNLIQYQNADGYYTYGANFLYSKPWKDRKYTLIFGSQVNFTNDVGYSQKIDAMNVASEITRNVAKTLTFAPQLRFRVNVTDVIDAEAFSRLSLTKIDNSVLLNGTQNSNIRSLDLGINGKNYVWKDWTFSYDYTKNLNYGYDPKLQVKNPNLLNAYVERRFLKDHRGTLRFAVYDIFNENTGFSITNAGNIQTQTNVNKLGRYALLTFTFRLQKFAGKAPSQDRGFRGGDRGDRGPGGGGPPAGGPPPGGAPM</sequence>
<feature type="region of interest" description="Disordered" evidence="4">
    <location>
        <begin position="969"/>
        <end position="1003"/>
    </location>
</feature>
<evidence type="ECO:0000256" key="3">
    <source>
        <dbReference type="ARBA" id="ARBA00023237"/>
    </source>
</evidence>
<dbReference type="AlphaFoldDB" id="A0A372NTR8"/>
<dbReference type="Pfam" id="PF14905">
    <property type="entry name" value="OMP_b-brl_3"/>
    <property type="match status" value="1"/>
</dbReference>
<dbReference type="EMBL" id="QWDC01000002">
    <property type="protein sequence ID" value="RFZ92673.1"/>
    <property type="molecule type" value="Genomic_DNA"/>
</dbReference>
<comment type="subcellular location">
    <subcellularLocation>
        <location evidence="1">Cell outer membrane</location>
    </subcellularLocation>
</comment>
<feature type="compositionally biased region" description="Basic and acidic residues" evidence="4">
    <location>
        <begin position="974"/>
        <end position="984"/>
    </location>
</feature>
<dbReference type="InterPro" id="IPR008969">
    <property type="entry name" value="CarboxyPept-like_regulatory"/>
</dbReference>
<feature type="chain" id="PRO_5016737476" evidence="5">
    <location>
        <begin position="36"/>
        <end position="1003"/>
    </location>
</feature>
<dbReference type="InterPro" id="IPR036942">
    <property type="entry name" value="Beta-barrel_TonB_sf"/>
</dbReference>
<name>A0A372NTR8_9SPHI</name>
<keyword evidence="3" id="KW-0998">Cell outer membrane</keyword>
<accession>A0A372NTR8</accession>
<feature type="signal peptide" evidence="5">
    <location>
        <begin position="1"/>
        <end position="35"/>
    </location>
</feature>
<comment type="caution">
    <text evidence="7">The sequence shown here is derived from an EMBL/GenBank/DDBJ whole genome shotgun (WGS) entry which is preliminary data.</text>
</comment>
<gene>
    <name evidence="7" type="ORF">D0C36_14780</name>
</gene>
<dbReference type="Pfam" id="PF13620">
    <property type="entry name" value="CarboxypepD_reg"/>
    <property type="match status" value="1"/>
</dbReference>
<protein>
    <submittedName>
        <fullName evidence="7">TonB-dependent receptor</fullName>
    </submittedName>
</protein>
<evidence type="ECO:0000313" key="7">
    <source>
        <dbReference type="EMBL" id="RFZ92673.1"/>
    </source>
</evidence>
<feature type="compositionally biased region" description="Pro residues" evidence="4">
    <location>
        <begin position="993"/>
        <end position="1003"/>
    </location>
</feature>
<keyword evidence="7" id="KW-0675">Receptor</keyword>
<evidence type="ECO:0000256" key="1">
    <source>
        <dbReference type="ARBA" id="ARBA00004442"/>
    </source>
</evidence>
<reference evidence="7 8" key="1">
    <citation type="submission" date="2018-08" db="EMBL/GenBank/DDBJ databases">
        <title>Mucilaginibacter sp. MYSH2.</title>
        <authorList>
            <person name="Seo T."/>
        </authorList>
    </citation>
    <scope>NUCLEOTIDE SEQUENCE [LARGE SCALE GENOMIC DNA]</scope>
    <source>
        <strain evidence="7 8">MYSH2</strain>
    </source>
</reference>
<dbReference type="SUPFAM" id="SSF56935">
    <property type="entry name" value="Porins"/>
    <property type="match status" value="1"/>
</dbReference>
<dbReference type="Gene3D" id="2.60.40.1120">
    <property type="entry name" value="Carboxypeptidase-like, regulatory domain"/>
    <property type="match status" value="1"/>
</dbReference>
<dbReference type="Gene3D" id="2.40.170.20">
    <property type="entry name" value="TonB-dependent receptor, beta-barrel domain"/>
    <property type="match status" value="1"/>
</dbReference>
<organism evidence="7 8">
    <name type="scientific">Mucilaginibacter conchicola</name>
    <dbReference type="NCBI Taxonomy" id="2303333"/>
    <lineage>
        <taxon>Bacteria</taxon>
        <taxon>Pseudomonadati</taxon>
        <taxon>Bacteroidota</taxon>
        <taxon>Sphingobacteriia</taxon>
        <taxon>Sphingobacteriales</taxon>
        <taxon>Sphingobacteriaceae</taxon>
        <taxon>Mucilaginibacter</taxon>
    </lineage>
</organism>
<feature type="domain" description="Outer membrane protein beta-barrel" evidence="6">
    <location>
        <begin position="479"/>
        <end position="775"/>
    </location>
</feature>
<feature type="compositionally biased region" description="Gly residues" evidence="4">
    <location>
        <begin position="313"/>
        <end position="338"/>
    </location>
</feature>
<keyword evidence="8" id="KW-1185">Reference proteome</keyword>
<feature type="compositionally biased region" description="Low complexity" evidence="4">
    <location>
        <begin position="339"/>
        <end position="350"/>
    </location>
</feature>
<evidence type="ECO:0000256" key="4">
    <source>
        <dbReference type="SAM" id="MobiDB-lite"/>
    </source>
</evidence>
<proteinExistence type="predicted"/>
<keyword evidence="2" id="KW-0472">Membrane</keyword>
<evidence type="ECO:0000259" key="6">
    <source>
        <dbReference type="Pfam" id="PF14905"/>
    </source>
</evidence>
<feature type="region of interest" description="Disordered" evidence="4">
    <location>
        <begin position="310"/>
        <end position="350"/>
    </location>
</feature>
<dbReference type="InterPro" id="IPR041700">
    <property type="entry name" value="OMP_b-brl_3"/>
</dbReference>
<keyword evidence="5" id="KW-0732">Signal</keyword>
<evidence type="ECO:0000256" key="2">
    <source>
        <dbReference type="ARBA" id="ARBA00023136"/>
    </source>
</evidence>
<evidence type="ECO:0000313" key="8">
    <source>
        <dbReference type="Proteomes" id="UP000264217"/>
    </source>
</evidence>
<dbReference type="SUPFAM" id="SSF49464">
    <property type="entry name" value="Carboxypeptidase regulatory domain-like"/>
    <property type="match status" value="1"/>
</dbReference>